<dbReference type="InterPro" id="IPR020843">
    <property type="entry name" value="ER"/>
</dbReference>
<dbReference type="InterPro" id="IPR013149">
    <property type="entry name" value="ADH-like_C"/>
</dbReference>
<dbReference type="RefSeq" id="WP_232177713.1">
    <property type="nucleotide sequence ID" value="NZ_JAJPWV010000003.1"/>
</dbReference>
<reference evidence="2 3" key="1">
    <citation type="submission" date="2021-12" db="EMBL/GenBank/DDBJ databases">
        <title>Mucilaginibacter roseus genome.</title>
        <authorList>
            <person name="Ferreira J.R."/>
            <person name="Newman J.D."/>
        </authorList>
    </citation>
    <scope>NUCLEOTIDE SEQUENCE [LARGE SCALE GENOMIC DNA]</scope>
    <source>
        <strain evidence="2 3">LMG 28454</strain>
    </source>
</reference>
<keyword evidence="3" id="KW-1185">Reference proteome</keyword>
<name>A0ABS8U5V9_9SPHI</name>
<evidence type="ECO:0000313" key="3">
    <source>
        <dbReference type="Proteomes" id="UP001199919"/>
    </source>
</evidence>
<comment type="caution">
    <text evidence="2">The sequence shown here is derived from an EMBL/GenBank/DDBJ whole genome shotgun (WGS) entry which is preliminary data.</text>
</comment>
<feature type="domain" description="Enoyl reductase (ER)" evidence="1">
    <location>
        <begin position="8"/>
        <end position="331"/>
    </location>
</feature>
<dbReference type="Proteomes" id="UP001199919">
    <property type="component" value="Unassembled WGS sequence"/>
</dbReference>
<evidence type="ECO:0000259" key="1">
    <source>
        <dbReference type="SMART" id="SM00829"/>
    </source>
</evidence>
<dbReference type="PANTHER" id="PTHR45033:SF3">
    <property type="entry name" value="DEHYDROGENASE, PUTATIVE (AFU_ORTHOLOGUE AFUA_2G13270)-RELATED"/>
    <property type="match status" value="1"/>
</dbReference>
<dbReference type="EMBL" id="JAJPWV010000003">
    <property type="protein sequence ID" value="MCD8741212.1"/>
    <property type="molecule type" value="Genomic_DNA"/>
</dbReference>
<organism evidence="2 3">
    <name type="scientific">Mucilaginibacter roseus</name>
    <dbReference type="NCBI Taxonomy" id="1528868"/>
    <lineage>
        <taxon>Bacteria</taxon>
        <taxon>Pseudomonadati</taxon>
        <taxon>Bacteroidota</taxon>
        <taxon>Sphingobacteriia</taxon>
        <taxon>Sphingobacteriales</taxon>
        <taxon>Sphingobacteriaceae</taxon>
        <taxon>Mucilaginibacter</taxon>
    </lineage>
</organism>
<accession>A0ABS8U5V9</accession>
<proteinExistence type="predicted"/>
<dbReference type="Gene3D" id="3.40.50.720">
    <property type="entry name" value="NAD(P)-binding Rossmann-like Domain"/>
    <property type="match status" value="1"/>
</dbReference>
<dbReference type="SMART" id="SM00829">
    <property type="entry name" value="PKS_ER"/>
    <property type="match status" value="1"/>
</dbReference>
<gene>
    <name evidence="2" type="ORF">LT679_11410</name>
</gene>
<evidence type="ECO:0000313" key="2">
    <source>
        <dbReference type="EMBL" id="MCD8741212.1"/>
    </source>
</evidence>
<dbReference type="Pfam" id="PF00107">
    <property type="entry name" value="ADH_zinc_N"/>
    <property type="match status" value="1"/>
</dbReference>
<protein>
    <submittedName>
        <fullName evidence="2">Zinc-binding dehydrogenase</fullName>
    </submittedName>
</protein>
<dbReference type="Gene3D" id="3.90.180.10">
    <property type="entry name" value="Medium-chain alcohol dehydrogenases, catalytic domain"/>
    <property type="match status" value="1"/>
</dbReference>
<dbReference type="Pfam" id="PF08240">
    <property type="entry name" value="ADH_N"/>
    <property type="match status" value="1"/>
</dbReference>
<dbReference type="PANTHER" id="PTHR45033">
    <property type="match status" value="1"/>
</dbReference>
<sequence>MKAIVLEGLNQPLTVKDIDKPTPKPGEVLVQLKAASLNRRDWWITQGKYPGIAYPAVIGSDGAGTVVEAGSDADSNWIGKDVVIYPARGWGESTEHQSKDFNIIGLPPDQGTLAEYIAVPVTDIQAKPMHLDFEQTATLPVAGLTTFRALFTRGQAKKEDKVLITGVGGGTGVFALQYALAAGCQVFVTSGSAEKIERARKLGASAGVNYKAQDWAEQLHQLSGGGFDVILDSALGQGFEKLIDICKPGGRIVFWGGTAGSIPELNGRKIFWNHISILGTTLGAPAEFEQMLQFIAEHKIEPVIDEIFPLAEAEKAIRKMDDSSQFGKLVLRIG</sequence>
<dbReference type="InterPro" id="IPR052711">
    <property type="entry name" value="Zinc_ADH-like"/>
</dbReference>
<dbReference type="InterPro" id="IPR011032">
    <property type="entry name" value="GroES-like_sf"/>
</dbReference>
<dbReference type="InterPro" id="IPR036291">
    <property type="entry name" value="NAD(P)-bd_dom_sf"/>
</dbReference>
<dbReference type="SUPFAM" id="SSF50129">
    <property type="entry name" value="GroES-like"/>
    <property type="match status" value="1"/>
</dbReference>
<dbReference type="SUPFAM" id="SSF51735">
    <property type="entry name" value="NAD(P)-binding Rossmann-fold domains"/>
    <property type="match status" value="1"/>
</dbReference>
<dbReference type="InterPro" id="IPR013154">
    <property type="entry name" value="ADH-like_N"/>
</dbReference>